<evidence type="ECO:0000313" key="6">
    <source>
        <dbReference type="Proteomes" id="UP000275865"/>
    </source>
</evidence>
<evidence type="ECO:0000313" key="4">
    <source>
        <dbReference type="EMBL" id="RKN35466.1"/>
    </source>
</evidence>
<sequence>MGTTAAEHLRTLTPERRPGIPDTMTGTLRLDAYQDGWTEHWYLTVADQRIEVSRSADDADLVVRAHRSVFDRLAAGELRASAAMLRNDLTVQGDMRLFVVLRRVFPGPGDARHPREAARQLAAESAAGREARG</sequence>
<feature type="domain" description="SCP2" evidence="2">
    <location>
        <begin position="25"/>
        <end position="105"/>
    </location>
</feature>
<dbReference type="Proteomes" id="UP000271548">
    <property type="component" value="Unassembled WGS sequence"/>
</dbReference>
<keyword evidence="5" id="KW-1185">Reference proteome</keyword>
<dbReference type="OrthoDB" id="3382099at2"/>
<gene>
    <name evidence="4" type="ORF">D7044_04710</name>
    <name evidence="3" type="ORF">D7147_27025</name>
</gene>
<dbReference type="RefSeq" id="WP_120682586.1">
    <property type="nucleotide sequence ID" value="NZ_RAZS01000012.1"/>
</dbReference>
<dbReference type="Proteomes" id="UP000275865">
    <property type="component" value="Unassembled WGS sequence"/>
</dbReference>
<organism evidence="4 6">
    <name type="scientific">Micromonospora musae</name>
    <dbReference type="NCBI Taxonomy" id="1894970"/>
    <lineage>
        <taxon>Bacteria</taxon>
        <taxon>Bacillati</taxon>
        <taxon>Actinomycetota</taxon>
        <taxon>Actinomycetes</taxon>
        <taxon>Micromonosporales</taxon>
        <taxon>Micromonosporaceae</taxon>
        <taxon>Micromonospora</taxon>
    </lineage>
</organism>
<evidence type="ECO:0000313" key="3">
    <source>
        <dbReference type="EMBL" id="RKN14937.1"/>
    </source>
</evidence>
<dbReference type="InterPro" id="IPR003033">
    <property type="entry name" value="SCP2_sterol-bd_dom"/>
</dbReference>
<dbReference type="Gene3D" id="3.30.1050.10">
    <property type="entry name" value="SCP2 sterol-binding domain"/>
    <property type="match status" value="1"/>
</dbReference>
<dbReference type="InterPro" id="IPR036527">
    <property type="entry name" value="SCP2_sterol-bd_dom_sf"/>
</dbReference>
<dbReference type="Pfam" id="PF02036">
    <property type="entry name" value="SCP2"/>
    <property type="match status" value="1"/>
</dbReference>
<evidence type="ECO:0000259" key="2">
    <source>
        <dbReference type="Pfam" id="PF02036"/>
    </source>
</evidence>
<comment type="caution">
    <text evidence="4">The sequence shown here is derived from an EMBL/GenBank/DDBJ whole genome shotgun (WGS) entry which is preliminary data.</text>
</comment>
<dbReference type="EMBL" id="RAZS01000012">
    <property type="protein sequence ID" value="RKN14937.1"/>
    <property type="molecule type" value="Genomic_DNA"/>
</dbReference>
<feature type="region of interest" description="Disordered" evidence="1">
    <location>
        <begin position="1"/>
        <end position="22"/>
    </location>
</feature>
<protein>
    <submittedName>
        <fullName evidence="4">Sterol-binding protein</fullName>
    </submittedName>
</protein>
<dbReference type="EMBL" id="RAZT01000002">
    <property type="protein sequence ID" value="RKN35466.1"/>
    <property type="molecule type" value="Genomic_DNA"/>
</dbReference>
<proteinExistence type="predicted"/>
<dbReference type="SUPFAM" id="SSF55718">
    <property type="entry name" value="SCP-like"/>
    <property type="match status" value="1"/>
</dbReference>
<feature type="compositionally biased region" description="Basic and acidic residues" evidence="1">
    <location>
        <begin position="7"/>
        <end position="19"/>
    </location>
</feature>
<evidence type="ECO:0000313" key="5">
    <source>
        <dbReference type="Proteomes" id="UP000271548"/>
    </source>
</evidence>
<reference evidence="5 6" key="1">
    <citation type="submission" date="2018-09" db="EMBL/GenBank/DDBJ databases">
        <title>Micromonospora sp. nov. MS1-9, isolated from a root of Musa sp.</title>
        <authorList>
            <person name="Kuncharoen N."/>
            <person name="Kudo T."/>
            <person name="Ohkuma M."/>
            <person name="Yuki M."/>
            <person name="Tanasupawat S."/>
        </authorList>
    </citation>
    <scope>NUCLEOTIDE SEQUENCE [LARGE SCALE GENOMIC DNA]</scope>
    <source>
        <strain evidence="4 6">MS1-9</strain>
        <strain evidence="3 5">NGC1-4</strain>
    </source>
</reference>
<accession>A0A3A9YM74</accession>
<evidence type="ECO:0000256" key="1">
    <source>
        <dbReference type="SAM" id="MobiDB-lite"/>
    </source>
</evidence>
<name>A0A3A9YM74_9ACTN</name>
<dbReference type="AlphaFoldDB" id="A0A3A9YM74"/>
<feature type="region of interest" description="Disordered" evidence="1">
    <location>
        <begin position="107"/>
        <end position="133"/>
    </location>
</feature>